<feature type="region of interest" description="Disordered" evidence="1">
    <location>
        <begin position="153"/>
        <end position="190"/>
    </location>
</feature>
<proteinExistence type="predicted"/>
<keyword evidence="3" id="KW-1185">Reference proteome</keyword>
<evidence type="ECO:0000313" key="2">
    <source>
        <dbReference type="EMBL" id="CAG8696577.1"/>
    </source>
</evidence>
<reference evidence="2" key="1">
    <citation type="submission" date="2021-06" db="EMBL/GenBank/DDBJ databases">
        <authorList>
            <person name="Kallberg Y."/>
            <person name="Tangrot J."/>
            <person name="Rosling A."/>
        </authorList>
    </citation>
    <scope>NUCLEOTIDE SEQUENCE</scope>
    <source>
        <strain evidence="2">CL551</strain>
    </source>
</reference>
<dbReference type="OrthoDB" id="2317848at2759"/>
<evidence type="ECO:0000313" key="3">
    <source>
        <dbReference type="Proteomes" id="UP000789342"/>
    </source>
</evidence>
<accession>A0A9N9EUT0</accession>
<dbReference type="Proteomes" id="UP000789342">
    <property type="component" value="Unassembled WGS sequence"/>
</dbReference>
<sequence length="607" mass="71155">PRIMSKLRDYFKQKCEKWEIIDFLNECDIESFDFMIDSYIKSLDVIVNIGQGEEQERAKELLDRYKKASFLLTQHRYHWGMGELFVHLMFKAFVDLDPRPDYHSARKWKNERSSASGSDGFSVYINNSTFGNLVRTGSIGDLNFSNKVPKRNIDYEENDDIKERDSKKNRSQSPENESVPPTKYNLRSRKVINYSERNSLPDELDLHNLEKMIIDGSNSGISSICEDENENSSDVNSDEEFLEDLNTTNQEDTSPIIEKLLEYGEGIARYRVIFLPEDNKKDPLKTLLTSQEWVESERDWKMIEEKIVDSFSVVIPKNIQDLLTKYNKAIKKNTINFKSDASKIALVINENPFDKERTEYVFHRDWLPHWMPNDFFHDSRLSEYAYRDRIINKLWEDVFLDVYPKICMRTGEVENIDRKNQKDRSRPPKQKRAIGWSHDAILMIECMNKEVQVGFGEVIGNPCRHDDEKRDSDREKMLKAMQISLNKLRSLLSEKGISNEDLENLETFGMLVYKRDFIIYSTHWVRGLYLVDQINGFTIPDTADRLSDLSSIIHVMLEFKNYIDSLLKHKPISFGYRKTINKPAVDSSILMKSPEKNIAKGKIKWQN</sequence>
<evidence type="ECO:0000256" key="1">
    <source>
        <dbReference type="SAM" id="MobiDB-lite"/>
    </source>
</evidence>
<dbReference type="AlphaFoldDB" id="A0A9N9EUT0"/>
<name>A0A9N9EUT0_9GLOM</name>
<feature type="non-terminal residue" evidence="2">
    <location>
        <position position="607"/>
    </location>
</feature>
<organism evidence="2 3">
    <name type="scientific">Acaulospora morrowiae</name>
    <dbReference type="NCBI Taxonomy" id="94023"/>
    <lineage>
        <taxon>Eukaryota</taxon>
        <taxon>Fungi</taxon>
        <taxon>Fungi incertae sedis</taxon>
        <taxon>Mucoromycota</taxon>
        <taxon>Glomeromycotina</taxon>
        <taxon>Glomeromycetes</taxon>
        <taxon>Diversisporales</taxon>
        <taxon>Acaulosporaceae</taxon>
        <taxon>Acaulospora</taxon>
    </lineage>
</organism>
<comment type="caution">
    <text evidence="2">The sequence shown here is derived from an EMBL/GenBank/DDBJ whole genome shotgun (WGS) entry which is preliminary data.</text>
</comment>
<dbReference type="EMBL" id="CAJVPV010016190">
    <property type="protein sequence ID" value="CAG8696577.1"/>
    <property type="molecule type" value="Genomic_DNA"/>
</dbReference>
<protein>
    <submittedName>
        <fullName evidence="2">1758_t:CDS:1</fullName>
    </submittedName>
</protein>
<gene>
    <name evidence="2" type="ORF">AMORRO_LOCUS11877</name>
</gene>